<evidence type="ECO:0000313" key="1">
    <source>
        <dbReference type="EMBL" id="KAJ6219547.1"/>
    </source>
</evidence>
<comment type="caution">
    <text evidence="1">The sequence shown here is derived from an EMBL/GenBank/DDBJ whole genome shotgun (WGS) entry which is preliminary data.</text>
</comment>
<organism evidence="1 2">
    <name type="scientific">Blomia tropicalis</name>
    <name type="common">Mite</name>
    <dbReference type="NCBI Taxonomy" id="40697"/>
    <lineage>
        <taxon>Eukaryota</taxon>
        <taxon>Metazoa</taxon>
        <taxon>Ecdysozoa</taxon>
        <taxon>Arthropoda</taxon>
        <taxon>Chelicerata</taxon>
        <taxon>Arachnida</taxon>
        <taxon>Acari</taxon>
        <taxon>Acariformes</taxon>
        <taxon>Sarcoptiformes</taxon>
        <taxon>Astigmata</taxon>
        <taxon>Glycyphagoidea</taxon>
        <taxon>Echimyopodidae</taxon>
        <taxon>Blomia</taxon>
    </lineage>
</organism>
<sequence>ALTSHGHVYVRAYGRVPHSIGRASIGFGKSIINDTDEETKEKEEKFIHMNNRRHGQWQYRRQ</sequence>
<evidence type="ECO:0000313" key="2">
    <source>
        <dbReference type="Proteomes" id="UP001142055"/>
    </source>
</evidence>
<reference evidence="1" key="1">
    <citation type="submission" date="2022-12" db="EMBL/GenBank/DDBJ databases">
        <title>Genome assemblies of Blomia tropicalis.</title>
        <authorList>
            <person name="Cui Y."/>
        </authorList>
    </citation>
    <scope>NUCLEOTIDE SEQUENCE</scope>
    <source>
        <tissue evidence="1">Adult mites</tissue>
    </source>
</reference>
<dbReference type="Proteomes" id="UP001142055">
    <property type="component" value="Chromosome 2"/>
</dbReference>
<dbReference type="AlphaFoldDB" id="A0A9Q0M5Z4"/>
<name>A0A9Q0M5Z4_BLOTA</name>
<accession>A0A9Q0M5Z4</accession>
<keyword evidence="2" id="KW-1185">Reference proteome</keyword>
<protein>
    <submittedName>
        <fullName evidence="1">Uncharacterized protein</fullName>
    </submittedName>
</protein>
<dbReference type="EMBL" id="JAPWDV010000002">
    <property type="protein sequence ID" value="KAJ6219547.1"/>
    <property type="molecule type" value="Genomic_DNA"/>
</dbReference>
<proteinExistence type="predicted"/>
<gene>
    <name evidence="1" type="ORF">RDWZM_005359</name>
</gene>
<feature type="non-terminal residue" evidence="1">
    <location>
        <position position="1"/>
    </location>
</feature>